<dbReference type="RefSeq" id="WP_027287677.1">
    <property type="nucleotide sequence ID" value="NZ_NRRE01000008.1"/>
</dbReference>
<evidence type="ECO:0000256" key="3">
    <source>
        <dbReference type="SAM" id="MobiDB-lite"/>
    </source>
</evidence>
<dbReference type="SUPFAM" id="SSF53474">
    <property type="entry name" value="alpha/beta-Hydrolases"/>
    <property type="match status" value="1"/>
</dbReference>
<gene>
    <name evidence="5" type="ORF">CKO21_01875</name>
</gene>
<feature type="region of interest" description="Disordered" evidence="3">
    <location>
        <begin position="1"/>
        <end position="20"/>
    </location>
</feature>
<evidence type="ECO:0000313" key="5">
    <source>
        <dbReference type="EMBL" id="MBK1695993.1"/>
    </source>
</evidence>
<keyword evidence="2" id="KW-0378">Hydrolase</keyword>
<dbReference type="Pfam" id="PF02230">
    <property type="entry name" value="Abhydrolase_2"/>
    <property type="match status" value="1"/>
</dbReference>
<dbReference type="Gene3D" id="3.40.50.1820">
    <property type="entry name" value="alpha/beta hydrolase"/>
    <property type="match status" value="1"/>
</dbReference>
<proteinExistence type="inferred from homology"/>
<name>A0A934QF82_9PROT</name>
<dbReference type="InterPro" id="IPR029058">
    <property type="entry name" value="AB_hydrolase_fold"/>
</dbReference>
<dbReference type="Proteomes" id="UP000778970">
    <property type="component" value="Unassembled WGS sequence"/>
</dbReference>
<accession>A0A934QF82</accession>
<evidence type="ECO:0000259" key="4">
    <source>
        <dbReference type="Pfam" id="PF02230"/>
    </source>
</evidence>
<keyword evidence="6" id="KW-1185">Reference proteome</keyword>
<dbReference type="PANTHER" id="PTHR10655:SF17">
    <property type="entry name" value="LYSOPHOSPHOLIPASE-LIKE PROTEIN 1"/>
    <property type="match status" value="1"/>
</dbReference>
<evidence type="ECO:0000256" key="2">
    <source>
        <dbReference type="ARBA" id="ARBA00022801"/>
    </source>
</evidence>
<dbReference type="InterPro" id="IPR050565">
    <property type="entry name" value="LYPA1-2/EST-like"/>
</dbReference>
<reference evidence="5" key="1">
    <citation type="submission" date="2017-08" db="EMBL/GenBank/DDBJ databases">
        <authorList>
            <person name="Imhoff J.F."/>
            <person name="Rahn T."/>
            <person name="Kuenzel S."/>
            <person name="Neulinger S.C."/>
        </authorList>
    </citation>
    <scope>NUCLEOTIDE SEQUENCE</scope>
    <source>
        <strain evidence="5">DSM 9154</strain>
    </source>
</reference>
<comment type="similarity">
    <text evidence="1">Belongs to the AB hydrolase superfamily. AB hydrolase 2 family.</text>
</comment>
<sequence length="228" mass="23893">MSEDSIPQIDGPRQQPASGGPAQQLIVLLHGLGADGNDLIQLAPMLGQAFPEAAFVSPNAHQDCDVAPMGLQWFSFRGETDAVMIQGAEAAAPVVDAFLDQELERHGLTPDKLAVIGFSQGGMMALHCGLRRAQPVAALVGFSTLLPGPQKLDAEIKSRPPVLLTHGDQDQIIPPHAMPQTEAALKAAGVAVESETRPGLGHGIDERCLEVASAFLRRHLLGEGGAAT</sequence>
<evidence type="ECO:0000313" key="6">
    <source>
        <dbReference type="Proteomes" id="UP000778970"/>
    </source>
</evidence>
<dbReference type="GO" id="GO:0016787">
    <property type="term" value="F:hydrolase activity"/>
    <property type="evidence" value="ECO:0007669"/>
    <property type="project" value="UniProtKB-KW"/>
</dbReference>
<reference evidence="5" key="2">
    <citation type="journal article" date="2020" name="Microorganisms">
        <title>Osmotic Adaptation and Compatible Solute Biosynthesis of Phototrophic Bacteria as Revealed from Genome Analyses.</title>
        <authorList>
            <person name="Imhoff J.F."/>
            <person name="Rahn T."/>
            <person name="Kunzel S."/>
            <person name="Keller A."/>
            <person name="Neulinger S.C."/>
        </authorList>
    </citation>
    <scope>NUCLEOTIDE SEQUENCE</scope>
    <source>
        <strain evidence="5">DSM 9154</strain>
    </source>
</reference>
<evidence type="ECO:0000256" key="1">
    <source>
        <dbReference type="ARBA" id="ARBA00006499"/>
    </source>
</evidence>
<dbReference type="InterPro" id="IPR003140">
    <property type="entry name" value="PLipase/COase/thioEstase"/>
</dbReference>
<dbReference type="AlphaFoldDB" id="A0A934QF82"/>
<feature type="domain" description="Phospholipase/carboxylesterase/thioesterase" evidence="4">
    <location>
        <begin position="19"/>
        <end position="219"/>
    </location>
</feature>
<dbReference type="EMBL" id="NRRE01000008">
    <property type="protein sequence ID" value="MBK1695993.1"/>
    <property type="molecule type" value="Genomic_DNA"/>
</dbReference>
<organism evidence="5 6">
    <name type="scientific">Rhodovibrio salinarum</name>
    <dbReference type="NCBI Taxonomy" id="1087"/>
    <lineage>
        <taxon>Bacteria</taxon>
        <taxon>Pseudomonadati</taxon>
        <taxon>Pseudomonadota</taxon>
        <taxon>Alphaproteobacteria</taxon>
        <taxon>Rhodospirillales</taxon>
        <taxon>Rhodovibrionaceae</taxon>
        <taxon>Rhodovibrio</taxon>
    </lineage>
</organism>
<dbReference type="PANTHER" id="PTHR10655">
    <property type="entry name" value="LYSOPHOSPHOLIPASE-RELATED"/>
    <property type="match status" value="1"/>
</dbReference>
<protein>
    <recommendedName>
        <fullName evidence="4">Phospholipase/carboxylesterase/thioesterase domain-containing protein</fullName>
    </recommendedName>
</protein>
<comment type="caution">
    <text evidence="5">The sequence shown here is derived from an EMBL/GenBank/DDBJ whole genome shotgun (WGS) entry which is preliminary data.</text>
</comment>